<dbReference type="Gene3D" id="4.10.60.10">
    <property type="entry name" value="Zinc finger, CCHC-type"/>
    <property type="match status" value="1"/>
</dbReference>
<proteinExistence type="predicted"/>
<dbReference type="EMBL" id="QXGE01002079">
    <property type="protein sequence ID" value="KAE9285130.1"/>
    <property type="molecule type" value="Genomic_DNA"/>
</dbReference>
<evidence type="ECO:0000256" key="2">
    <source>
        <dbReference type="SAM" id="MobiDB-lite"/>
    </source>
</evidence>
<accession>A0A6A4C7W3</accession>
<keyword evidence="1" id="KW-0479">Metal-binding</keyword>
<evidence type="ECO:0000259" key="3">
    <source>
        <dbReference type="PROSITE" id="PS50158"/>
    </source>
</evidence>
<dbReference type="EMBL" id="QXGF01003633">
    <property type="protein sequence ID" value="KAE8921147.1"/>
    <property type="molecule type" value="Genomic_DNA"/>
</dbReference>
<dbReference type="Proteomes" id="UP000437068">
    <property type="component" value="Unassembled WGS sequence"/>
</dbReference>
<sequence>MQRKAESTCHYCGQNGHWWRKCRVRIAGTQPAVNQQPPPARQQQPTAAVATSAAAPAQSTPATAGNEARQLRRRLDCLARTNSPRR</sequence>
<keyword evidence="1" id="KW-0862">Zinc</keyword>
<evidence type="ECO:0000313" key="6">
    <source>
        <dbReference type="EMBL" id="KAE9281771.1"/>
    </source>
</evidence>
<reference evidence="8 9" key="1">
    <citation type="submission" date="2018-08" db="EMBL/GenBank/DDBJ databases">
        <title>Genomic investigation of the strawberry pathogen Phytophthora fragariae indicates pathogenicity is determined by transcriptional variation in three key races.</title>
        <authorList>
            <person name="Adams T.M."/>
            <person name="Armitage A.D."/>
            <person name="Sobczyk M.K."/>
            <person name="Bates H.J."/>
            <person name="Dunwell J.M."/>
            <person name="Nellist C.F."/>
            <person name="Harrison R.J."/>
        </authorList>
    </citation>
    <scope>NUCLEOTIDE SEQUENCE [LARGE SCALE GENOMIC DNA]</scope>
    <source>
        <strain evidence="7 9">A4</strain>
        <strain evidence="6 10">NOV-77</strain>
        <strain evidence="4 8">NOV-9</strain>
        <strain evidence="5 11">ONT-3</strain>
    </source>
</reference>
<dbReference type="PROSITE" id="PS50158">
    <property type="entry name" value="ZF_CCHC"/>
    <property type="match status" value="1"/>
</dbReference>
<evidence type="ECO:0000313" key="9">
    <source>
        <dbReference type="Proteomes" id="UP000437068"/>
    </source>
</evidence>
<dbReference type="Proteomes" id="UP000486351">
    <property type="component" value="Unassembled WGS sequence"/>
</dbReference>
<dbReference type="InterPro" id="IPR036875">
    <property type="entry name" value="Znf_CCHC_sf"/>
</dbReference>
<protein>
    <recommendedName>
        <fullName evidence="3">CCHC-type domain-containing protein</fullName>
    </recommendedName>
</protein>
<comment type="caution">
    <text evidence="7">The sequence shown here is derived from an EMBL/GenBank/DDBJ whole genome shotgun (WGS) entry which is preliminary data.</text>
</comment>
<dbReference type="EMBL" id="QXFY01003831">
    <property type="protein sequence ID" value="KAE9281771.1"/>
    <property type="molecule type" value="Genomic_DNA"/>
</dbReference>
<feature type="domain" description="CCHC-type" evidence="3">
    <location>
        <begin position="9"/>
        <end position="23"/>
    </location>
</feature>
<dbReference type="EMBL" id="QXFX01002229">
    <property type="protein sequence ID" value="KAE9079249.1"/>
    <property type="molecule type" value="Genomic_DNA"/>
</dbReference>
<dbReference type="GO" id="GO:0003676">
    <property type="term" value="F:nucleic acid binding"/>
    <property type="evidence" value="ECO:0007669"/>
    <property type="project" value="InterPro"/>
</dbReference>
<dbReference type="GO" id="GO:0008270">
    <property type="term" value="F:zinc ion binding"/>
    <property type="evidence" value="ECO:0007669"/>
    <property type="project" value="UniProtKB-KW"/>
</dbReference>
<dbReference type="Proteomes" id="UP000488956">
    <property type="component" value="Unassembled WGS sequence"/>
</dbReference>
<keyword evidence="1" id="KW-0863">Zinc-finger</keyword>
<evidence type="ECO:0000313" key="4">
    <source>
        <dbReference type="EMBL" id="KAE8921147.1"/>
    </source>
</evidence>
<organism evidence="7 9">
    <name type="scientific">Phytophthora fragariae</name>
    <dbReference type="NCBI Taxonomy" id="53985"/>
    <lineage>
        <taxon>Eukaryota</taxon>
        <taxon>Sar</taxon>
        <taxon>Stramenopiles</taxon>
        <taxon>Oomycota</taxon>
        <taxon>Peronosporomycetes</taxon>
        <taxon>Peronosporales</taxon>
        <taxon>Peronosporaceae</taxon>
        <taxon>Phytophthora</taxon>
    </lineage>
</organism>
<dbReference type="SUPFAM" id="SSF57756">
    <property type="entry name" value="Retrovirus zinc finger-like domains"/>
    <property type="match status" value="1"/>
</dbReference>
<feature type="region of interest" description="Disordered" evidence="2">
    <location>
        <begin position="30"/>
        <end position="86"/>
    </location>
</feature>
<dbReference type="InterPro" id="IPR001878">
    <property type="entry name" value="Znf_CCHC"/>
</dbReference>
<dbReference type="AlphaFoldDB" id="A0A6A4C7W3"/>
<gene>
    <name evidence="7" type="ORF">PF001_g22048</name>
    <name evidence="6" type="ORF">PF008_g27804</name>
    <name evidence="4" type="ORF">PF009_g28567</name>
    <name evidence="5" type="ORF">PF010_g22819</name>
</gene>
<evidence type="ECO:0000256" key="1">
    <source>
        <dbReference type="PROSITE-ProRule" id="PRU00047"/>
    </source>
</evidence>
<dbReference type="Proteomes" id="UP000429523">
    <property type="component" value="Unassembled WGS sequence"/>
</dbReference>
<evidence type="ECO:0000313" key="7">
    <source>
        <dbReference type="EMBL" id="KAE9285130.1"/>
    </source>
</evidence>
<evidence type="ECO:0000313" key="8">
    <source>
        <dbReference type="Proteomes" id="UP000429523"/>
    </source>
</evidence>
<feature type="compositionally biased region" description="Low complexity" evidence="2">
    <location>
        <begin position="30"/>
        <end position="64"/>
    </location>
</feature>
<name>A0A6A4C7W3_9STRA</name>
<evidence type="ECO:0000313" key="10">
    <source>
        <dbReference type="Proteomes" id="UP000486351"/>
    </source>
</evidence>
<evidence type="ECO:0000313" key="5">
    <source>
        <dbReference type="EMBL" id="KAE9079249.1"/>
    </source>
</evidence>
<evidence type="ECO:0000313" key="11">
    <source>
        <dbReference type="Proteomes" id="UP000488956"/>
    </source>
</evidence>